<reference evidence="16 17" key="1">
    <citation type="submission" date="2010-06" db="EMBL/GenBank/DDBJ databases">
        <title>Complete sequence chromosome of Methanohalobium evestigatum Z-7303.</title>
        <authorList>
            <consortium name="US DOE Joint Genome Institute"/>
            <person name="Lucas S."/>
            <person name="Copeland A."/>
            <person name="Lapidus A."/>
            <person name="Cheng J.-F."/>
            <person name="Bruce D."/>
            <person name="Goodwin L."/>
            <person name="Pitluck S."/>
            <person name="Saunders E."/>
            <person name="Detter J.C."/>
            <person name="Han C."/>
            <person name="Tapia R."/>
            <person name="Land M."/>
            <person name="Hauser L."/>
            <person name="Kyrpides N."/>
            <person name="Mikhailova N."/>
            <person name="Sieprawska-Lupa M."/>
            <person name="Whitman W.B."/>
            <person name="Anderson I."/>
            <person name="Woyke T."/>
        </authorList>
    </citation>
    <scope>NUCLEOTIDE SEQUENCE [LARGE SCALE GENOMIC DNA]</scope>
    <source>
        <strain evidence="17">ATCC BAA-1072 / DSM 3721 / NBRC 107634 / OCM 161 / Z-7303</strain>
    </source>
</reference>
<protein>
    <recommendedName>
        <fullName evidence="4 13">Threonylcarbamoyl-AMP synthase</fullName>
        <shortName evidence="13">TC-AMP synthase</shortName>
        <ecNumber evidence="3 13">2.7.7.87</ecNumber>
    </recommendedName>
    <alternativeName>
        <fullName evidence="11 13">L-threonylcarbamoyladenylate synthase</fullName>
    </alternativeName>
</protein>
<comment type="similarity">
    <text evidence="2 13">Belongs to the SUA5 family.</text>
</comment>
<dbReference type="SUPFAM" id="SSF55821">
    <property type="entry name" value="YrdC/RibB"/>
    <property type="match status" value="1"/>
</dbReference>
<keyword evidence="5 13" id="KW-0963">Cytoplasm</keyword>
<dbReference type="GO" id="GO:0000049">
    <property type="term" value="F:tRNA binding"/>
    <property type="evidence" value="ECO:0007669"/>
    <property type="project" value="TreeGrafter"/>
</dbReference>
<evidence type="ECO:0000256" key="4">
    <source>
        <dbReference type="ARBA" id="ARBA00015492"/>
    </source>
</evidence>
<feature type="binding site" evidence="14">
    <location>
        <position position="65"/>
    </location>
    <ligand>
        <name>ATP</name>
        <dbReference type="ChEBI" id="CHEBI:30616"/>
    </ligand>
</feature>
<evidence type="ECO:0000313" key="17">
    <source>
        <dbReference type="Proteomes" id="UP000000391"/>
    </source>
</evidence>
<comment type="catalytic activity">
    <reaction evidence="12 13">
        <text>L-threonine + hydrogencarbonate + ATP = L-threonylcarbamoyladenylate + diphosphate + H2O</text>
        <dbReference type="Rhea" id="RHEA:36407"/>
        <dbReference type="ChEBI" id="CHEBI:15377"/>
        <dbReference type="ChEBI" id="CHEBI:17544"/>
        <dbReference type="ChEBI" id="CHEBI:30616"/>
        <dbReference type="ChEBI" id="CHEBI:33019"/>
        <dbReference type="ChEBI" id="CHEBI:57926"/>
        <dbReference type="ChEBI" id="CHEBI:73682"/>
        <dbReference type="EC" id="2.7.7.87"/>
    </reaction>
</comment>
<feature type="binding site" evidence="14">
    <location>
        <position position="184"/>
    </location>
    <ligand>
        <name>L-threonine</name>
        <dbReference type="ChEBI" id="CHEBI:57926"/>
    </ligand>
</feature>
<dbReference type="KEGG" id="mev:Metev_0914"/>
<feature type="domain" description="YrdC-like" evidence="15">
    <location>
        <begin position="16"/>
        <end position="202"/>
    </location>
</feature>
<comment type="subcellular location">
    <subcellularLocation>
        <location evidence="1 13">Cytoplasm</location>
    </subcellularLocation>
</comment>
<dbReference type="Pfam" id="PF01300">
    <property type="entry name" value="Sua5_yciO_yrdC"/>
    <property type="match status" value="1"/>
</dbReference>
<dbReference type="PANTHER" id="PTHR17490">
    <property type="entry name" value="SUA5"/>
    <property type="match status" value="1"/>
</dbReference>
<dbReference type="GO" id="GO:0003725">
    <property type="term" value="F:double-stranded RNA binding"/>
    <property type="evidence" value="ECO:0007669"/>
    <property type="project" value="UniProtKB-UniRule"/>
</dbReference>
<evidence type="ECO:0000256" key="1">
    <source>
        <dbReference type="ARBA" id="ARBA00004496"/>
    </source>
</evidence>
<keyword evidence="10 13" id="KW-0067">ATP-binding</keyword>
<dbReference type="Gene3D" id="3.90.870.10">
    <property type="entry name" value="DHBP synthase"/>
    <property type="match status" value="1"/>
</dbReference>
<dbReference type="InterPro" id="IPR010923">
    <property type="entry name" value="T(6)A37_SUA5"/>
</dbReference>
<dbReference type="InterPro" id="IPR017945">
    <property type="entry name" value="DHBP_synth_RibB-like_a/b_dom"/>
</dbReference>
<sequence length="358" mass="39018">MVRKTEILRINSSNFSESISKAAEILKNRGTVAFPTETVYGLGANALDSVSVRKIFSAKGRPPDNPLIVHIASKEQAIDISEDIPDNAFLLMDAFWPGPLTLILKRKNFVPDVTTGGLNTVAIRMPDNETAIELIKKAGVPIAAPSANISGKPSPTTAEHVISDLYGKIDAIVDNGAVDIGVESTVVDMTSDKPLLLRPGGIGIEDLKEYIPDIEIGYNSENLIDKKVKSPGMKYIHYSPSSKVVLVEGFYRVSEKINQVISDYHKNDLNVGLLVTNETGNQITDKNINIFLLGNRDNIKKVANNLFKGLRTLDDMNLDVIIVDGSIKHEGIGSAVINRLQKAANEIIVLEEGEYIET</sequence>
<evidence type="ECO:0000256" key="5">
    <source>
        <dbReference type="ARBA" id="ARBA00022490"/>
    </source>
</evidence>
<evidence type="ECO:0000256" key="6">
    <source>
        <dbReference type="ARBA" id="ARBA00022679"/>
    </source>
</evidence>
<dbReference type="GO" id="GO:0061710">
    <property type="term" value="F:L-threonylcarbamoyladenylate synthase"/>
    <property type="evidence" value="ECO:0007669"/>
    <property type="project" value="UniProtKB-EC"/>
</dbReference>
<feature type="binding site" evidence="14">
    <location>
        <position position="124"/>
    </location>
    <ligand>
        <name>L-threonine</name>
        <dbReference type="ChEBI" id="CHEBI:57926"/>
    </ligand>
</feature>
<dbReference type="InterPro" id="IPR050156">
    <property type="entry name" value="TC-AMP_synthase_SUA5"/>
</dbReference>
<gene>
    <name evidence="16" type="ordered locus">Metev_0914</name>
</gene>
<dbReference type="HOGENOM" id="CLU_031397_0_0_2"/>
<feature type="binding site" evidence="14">
    <location>
        <position position="144"/>
    </location>
    <ligand>
        <name>ATP</name>
        <dbReference type="ChEBI" id="CHEBI:30616"/>
    </ligand>
</feature>
<feature type="binding site" evidence="14">
    <location>
        <position position="146"/>
    </location>
    <ligand>
        <name>ATP</name>
        <dbReference type="ChEBI" id="CHEBI:30616"/>
    </ligand>
</feature>
<dbReference type="STRING" id="644295.Metev_0914"/>
<dbReference type="GO" id="GO:0006450">
    <property type="term" value="P:regulation of translational fidelity"/>
    <property type="evidence" value="ECO:0007669"/>
    <property type="project" value="TreeGrafter"/>
</dbReference>
<dbReference type="Proteomes" id="UP000000391">
    <property type="component" value="Chromosome"/>
</dbReference>
<accession>D7E761</accession>
<evidence type="ECO:0000313" key="16">
    <source>
        <dbReference type="EMBL" id="ADI73810.1"/>
    </source>
</evidence>
<organism evidence="16 17">
    <name type="scientific">Methanohalobium evestigatum (strain ATCC BAA-1072 / DSM 3721 / NBRC 107634 / OCM 161 / Z-7303)</name>
    <dbReference type="NCBI Taxonomy" id="644295"/>
    <lineage>
        <taxon>Archaea</taxon>
        <taxon>Methanobacteriati</taxon>
        <taxon>Methanobacteriota</taxon>
        <taxon>Stenosarchaea group</taxon>
        <taxon>Methanomicrobia</taxon>
        <taxon>Methanosarcinales</taxon>
        <taxon>Methanosarcinaceae</taxon>
        <taxon>Methanohalobium</taxon>
    </lineage>
</organism>
<feature type="binding site" evidence="14">
    <location>
        <position position="70"/>
    </location>
    <ligand>
        <name>L-threonine</name>
        <dbReference type="ChEBI" id="CHEBI:57926"/>
    </ligand>
</feature>
<dbReference type="PIRSF" id="PIRSF004930">
    <property type="entry name" value="Tln_factor_SUA5"/>
    <property type="match status" value="1"/>
</dbReference>
<evidence type="ECO:0000256" key="8">
    <source>
        <dbReference type="ARBA" id="ARBA00022695"/>
    </source>
</evidence>
<evidence type="ECO:0000256" key="3">
    <source>
        <dbReference type="ARBA" id="ARBA00012584"/>
    </source>
</evidence>
<dbReference type="EC" id="2.7.7.87" evidence="3 13"/>
<evidence type="ECO:0000256" key="7">
    <source>
        <dbReference type="ARBA" id="ARBA00022694"/>
    </source>
</evidence>
<evidence type="ECO:0000256" key="11">
    <source>
        <dbReference type="ARBA" id="ARBA00029774"/>
    </source>
</evidence>
<dbReference type="RefSeq" id="WP_013194378.1">
    <property type="nucleotide sequence ID" value="NC_014253.1"/>
</dbReference>
<dbReference type="GO" id="GO:0005524">
    <property type="term" value="F:ATP binding"/>
    <property type="evidence" value="ECO:0007669"/>
    <property type="project" value="UniProtKB-UniRule"/>
</dbReference>
<keyword evidence="6 13" id="KW-0808">Transferase</keyword>
<dbReference type="InterPro" id="IPR005145">
    <property type="entry name" value="Sua5_C"/>
</dbReference>
<feature type="binding site" evidence="14">
    <location>
        <position position="238"/>
    </location>
    <ligand>
        <name>ATP</name>
        <dbReference type="ChEBI" id="CHEBI:30616"/>
    </ligand>
</feature>
<feature type="binding site" evidence="14">
    <location>
        <position position="38"/>
    </location>
    <ligand>
        <name>L-threonine</name>
        <dbReference type="ChEBI" id="CHEBI:57926"/>
    </ligand>
</feature>
<dbReference type="PANTHER" id="PTHR17490:SF16">
    <property type="entry name" value="THREONYLCARBAMOYL-AMP SYNTHASE"/>
    <property type="match status" value="1"/>
</dbReference>
<evidence type="ECO:0000256" key="2">
    <source>
        <dbReference type="ARBA" id="ARBA00007663"/>
    </source>
</evidence>
<evidence type="ECO:0000256" key="13">
    <source>
        <dbReference type="PIRNR" id="PIRNR004930"/>
    </source>
</evidence>
<evidence type="ECO:0000256" key="10">
    <source>
        <dbReference type="ARBA" id="ARBA00022840"/>
    </source>
</evidence>
<dbReference type="GO" id="GO:0008033">
    <property type="term" value="P:tRNA processing"/>
    <property type="evidence" value="ECO:0007669"/>
    <property type="project" value="UniProtKB-KW"/>
</dbReference>
<dbReference type="Gene3D" id="3.40.50.11030">
    <property type="entry name" value="Threonylcarbamoyl-AMP synthase, C-terminal domain"/>
    <property type="match status" value="1"/>
</dbReference>
<dbReference type="InterPro" id="IPR006070">
    <property type="entry name" value="Sua5-like_dom"/>
</dbReference>
<dbReference type="OrthoDB" id="39992at2157"/>
<evidence type="ECO:0000256" key="14">
    <source>
        <dbReference type="PIRSR" id="PIRSR004930-1"/>
    </source>
</evidence>
<evidence type="ECO:0000256" key="12">
    <source>
        <dbReference type="ARBA" id="ARBA00048366"/>
    </source>
</evidence>
<feature type="binding site" evidence="14">
    <location>
        <position position="61"/>
    </location>
    <ligand>
        <name>ATP</name>
        <dbReference type="ChEBI" id="CHEBI:30616"/>
    </ligand>
</feature>
<dbReference type="PROSITE" id="PS51163">
    <property type="entry name" value="YRDC"/>
    <property type="match status" value="1"/>
</dbReference>
<dbReference type="AlphaFoldDB" id="D7E761"/>
<feature type="binding site" evidence="14">
    <location>
        <position position="154"/>
    </location>
    <ligand>
        <name>ATP</name>
        <dbReference type="ChEBI" id="CHEBI:30616"/>
    </ligand>
</feature>
<dbReference type="GeneID" id="9346543"/>
<keyword evidence="9 13" id="KW-0547">Nucleotide-binding</keyword>
<dbReference type="EMBL" id="CP002069">
    <property type="protein sequence ID" value="ADI73810.1"/>
    <property type="molecule type" value="Genomic_DNA"/>
</dbReference>
<proteinExistence type="inferred from homology"/>
<evidence type="ECO:0000259" key="15">
    <source>
        <dbReference type="PROSITE" id="PS51163"/>
    </source>
</evidence>
<dbReference type="GO" id="GO:0005737">
    <property type="term" value="C:cytoplasm"/>
    <property type="evidence" value="ECO:0007669"/>
    <property type="project" value="UniProtKB-SubCell"/>
</dbReference>
<keyword evidence="8 13" id="KW-0548">Nucleotidyltransferase</keyword>
<feature type="binding site" evidence="14">
    <location>
        <position position="198"/>
    </location>
    <ligand>
        <name>ATP</name>
        <dbReference type="ChEBI" id="CHEBI:30616"/>
    </ligand>
</feature>
<dbReference type="Pfam" id="PF03481">
    <property type="entry name" value="Sua5_C"/>
    <property type="match status" value="1"/>
</dbReference>
<keyword evidence="7 13" id="KW-0819">tRNA processing</keyword>
<name>D7E761_METEZ</name>
<dbReference type="NCBIfam" id="TIGR00057">
    <property type="entry name" value="L-threonylcarbamoyladenylate synthase"/>
    <property type="match status" value="1"/>
</dbReference>
<dbReference type="InterPro" id="IPR038385">
    <property type="entry name" value="Sua5/YwlC_C"/>
</dbReference>
<evidence type="ECO:0000256" key="9">
    <source>
        <dbReference type="ARBA" id="ARBA00022741"/>
    </source>
</evidence>
<dbReference type="FunFam" id="3.90.870.10:FF:000009">
    <property type="entry name" value="Threonylcarbamoyl-AMP synthase, putative"/>
    <property type="match status" value="1"/>
</dbReference>
<comment type="function">
    <text evidence="13">Required for the formation of a threonylcarbamoyl group on adenosine at position 37 (t(6)A37) in tRNAs that read codons beginning with adenine.</text>
</comment>
<feature type="binding site" evidence="14">
    <location>
        <position position="120"/>
    </location>
    <ligand>
        <name>ATP</name>
        <dbReference type="ChEBI" id="CHEBI:30616"/>
    </ligand>
</feature>
<keyword evidence="17" id="KW-1185">Reference proteome</keyword>